<proteinExistence type="inferred from homology"/>
<dbReference type="AlphaFoldDB" id="A0A3D3QYL5"/>
<evidence type="ECO:0000313" key="4">
    <source>
        <dbReference type="EMBL" id="HCO21559.1"/>
    </source>
</evidence>
<dbReference type="InterPro" id="IPR057326">
    <property type="entry name" value="KR_dom"/>
</dbReference>
<dbReference type="CDD" id="cd05233">
    <property type="entry name" value="SDR_c"/>
    <property type="match status" value="1"/>
</dbReference>
<dbReference type="PANTHER" id="PTHR42760:SF40">
    <property type="entry name" value="3-OXOACYL-[ACYL-CARRIER-PROTEIN] REDUCTASE, CHLOROPLASTIC"/>
    <property type="match status" value="1"/>
</dbReference>
<comment type="similarity">
    <text evidence="1 2">Belongs to the short-chain dehydrogenases/reductases (SDR) family.</text>
</comment>
<evidence type="ECO:0000259" key="3">
    <source>
        <dbReference type="SMART" id="SM00822"/>
    </source>
</evidence>
<sequence>MPGLENKNIVVTGGGTGIGEACALSLAQAGANVVVGGRRQAPLEAVSAQAEGKIGFHTIDVADRESVSAFFDWANEKLGQIDILVHCAGINCRDRSMEVVSGEDWDKLMSVNATGAFNCMQAVLPQMRDRQDGLIINICSVSGIRAGLLGGVAYNASKFAMAALGTTVAQEEKDRGVRISTIYPGEVETPILDERPVPVSKEHRAKILQPEDVAAAVNMICQLPPRAHVSDLTIKPTTAAFV</sequence>
<comment type="caution">
    <text evidence="4">The sequence shown here is derived from an EMBL/GenBank/DDBJ whole genome shotgun (WGS) entry which is preliminary data.</text>
</comment>
<dbReference type="PRINTS" id="PR00081">
    <property type="entry name" value="GDHRDH"/>
</dbReference>
<dbReference type="SMART" id="SM00822">
    <property type="entry name" value="PKS_KR"/>
    <property type="match status" value="1"/>
</dbReference>
<name>A0A3D3QYL5_9PLAN</name>
<dbReference type="Gene3D" id="3.40.50.720">
    <property type="entry name" value="NAD(P)-binding Rossmann-like Domain"/>
    <property type="match status" value="1"/>
</dbReference>
<dbReference type="PRINTS" id="PR00080">
    <property type="entry name" value="SDRFAMILY"/>
</dbReference>
<gene>
    <name evidence="4" type="ORF">DIT97_00235</name>
</gene>
<dbReference type="InterPro" id="IPR002347">
    <property type="entry name" value="SDR_fam"/>
</dbReference>
<reference evidence="4 5" key="1">
    <citation type="journal article" date="2018" name="Nat. Biotechnol.">
        <title>A standardized bacterial taxonomy based on genome phylogeny substantially revises the tree of life.</title>
        <authorList>
            <person name="Parks D.H."/>
            <person name="Chuvochina M."/>
            <person name="Waite D.W."/>
            <person name="Rinke C."/>
            <person name="Skarshewski A."/>
            <person name="Chaumeil P.A."/>
            <person name="Hugenholtz P."/>
        </authorList>
    </citation>
    <scope>NUCLEOTIDE SEQUENCE [LARGE SCALE GENOMIC DNA]</scope>
    <source>
        <strain evidence="4">UBA9375</strain>
    </source>
</reference>
<dbReference type="PANTHER" id="PTHR42760">
    <property type="entry name" value="SHORT-CHAIN DEHYDROGENASES/REDUCTASES FAMILY MEMBER"/>
    <property type="match status" value="1"/>
</dbReference>
<evidence type="ECO:0000256" key="2">
    <source>
        <dbReference type="RuleBase" id="RU000363"/>
    </source>
</evidence>
<dbReference type="EMBL" id="DQAY01000005">
    <property type="protein sequence ID" value="HCO21559.1"/>
    <property type="molecule type" value="Genomic_DNA"/>
</dbReference>
<dbReference type="FunFam" id="3.40.50.720:FF:000084">
    <property type="entry name" value="Short-chain dehydrogenase reductase"/>
    <property type="match status" value="1"/>
</dbReference>
<protein>
    <submittedName>
        <fullName evidence="4">Oxidoreductase</fullName>
    </submittedName>
</protein>
<organism evidence="4 5">
    <name type="scientific">Gimesia maris</name>
    <dbReference type="NCBI Taxonomy" id="122"/>
    <lineage>
        <taxon>Bacteria</taxon>
        <taxon>Pseudomonadati</taxon>
        <taxon>Planctomycetota</taxon>
        <taxon>Planctomycetia</taxon>
        <taxon>Planctomycetales</taxon>
        <taxon>Planctomycetaceae</taxon>
        <taxon>Gimesia</taxon>
    </lineage>
</organism>
<dbReference type="Proteomes" id="UP000263642">
    <property type="component" value="Unassembled WGS sequence"/>
</dbReference>
<dbReference type="InterPro" id="IPR020904">
    <property type="entry name" value="Sc_DH/Rdtase_CS"/>
</dbReference>
<dbReference type="SUPFAM" id="SSF51735">
    <property type="entry name" value="NAD(P)-binding Rossmann-fold domains"/>
    <property type="match status" value="1"/>
</dbReference>
<feature type="domain" description="Ketoreductase" evidence="3">
    <location>
        <begin position="7"/>
        <end position="195"/>
    </location>
</feature>
<accession>A0A3D3QYL5</accession>
<dbReference type="GO" id="GO:0016616">
    <property type="term" value="F:oxidoreductase activity, acting on the CH-OH group of donors, NAD or NADP as acceptor"/>
    <property type="evidence" value="ECO:0007669"/>
    <property type="project" value="UniProtKB-ARBA"/>
</dbReference>
<evidence type="ECO:0000256" key="1">
    <source>
        <dbReference type="ARBA" id="ARBA00006484"/>
    </source>
</evidence>
<dbReference type="InterPro" id="IPR036291">
    <property type="entry name" value="NAD(P)-bd_dom_sf"/>
</dbReference>
<dbReference type="GO" id="GO:0030497">
    <property type="term" value="P:fatty acid elongation"/>
    <property type="evidence" value="ECO:0007669"/>
    <property type="project" value="TreeGrafter"/>
</dbReference>
<dbReference type="Pfam" id="PF00106">
    <property type="entry name" value="adh_short"/>
    <property type="match status" value="1"/>
</dbReference>
<dbReference type="PROSITE" id="PS00061">
    <property type="entry name" value="ADH_SHORT"/>
    <property type="match status" value="1"/>
</dbReference>
<evidence type="ECO:0000313" key="5">
    <source>
        <dbReference type="Proteomes" id="UP000263642"/>
    </source>
</evidence>